<feature type="compositionally biased region" description="Basic and acidic residues" evidence="4">
    <location>
        <begin position="143"/>
        <end position="170"/>
    </location>
</feature>
<evidence type="ECO:0000313" key="6">
    <source>
        <dbReference type="Proteomes" id="UP000664203"/>
    </source>
</evidence>
<feature type="region of interest" description="Disordered" evidence="4">
    <location>
        <begin position="1"/>
        <end position="40"/>
    </location>
</feature>
<dbReference type="Proteomes" id="UP000664203">
    <property type="component" value="Unassembled WGS sequence"/>
</dbReference>
<protein>
    <submittedName>
        <fullName evidence="5">Uncharacterized protein</fullName>
    </submittedName>
</protein>
<dbReference type="PANTHER" id="PTHR24171">
    <property type="entry name" value="ANKYRIN REPEAT DOMAIN-CONTAINING PROTEIN 39-RELATED"/>
    <property type="match status" value="1"/>
</dbReference>
<dbReference type="InterPro" id="IPR002110">
    <property type="entry name" value="Ankyrin_rpt"/>
</dbReference>
<dbReference type="InterPro" id="IPR036770">
    <property type="entry name" value="Ankyrin_rpt-contain_sf"/>
</dbReference>
<feature type="repeat" description="ANK" evidence="3">
    <location>
        <begin position="93"/>
        <end position="125"/>
    </location>
</feature>
<comment type="caution">
    <text evidence="5">The sequence shown here is derived from an EMBL/GenBank/DDBJ whole genome shotgun (WGS) entry which is preliminary data.</text>
</comment>
<dbReference type="Pfam" id="PF12796">
    <property type="entry name" value="Ank_2"/>
    <property type="match status" value="1"/>
</dbReference>
<evidence type="ECO:0000256" key="4">
    <source>
        <dbReference type="SAM" id="MobiDB-lite"/>
    </source>
</evidence>
<proteinExistence type="predicted"/>
<evidence type="ECO:0000256" key="1">
    <source>
        <dbReference type="ARBA" id="ARBA00022737"/>
    </source>
</evidence>
<dbReference type="Gene3D" id="1.25.40.20">
    <property type="entry name" value="Ankyrin repeat-containing domain"/>
    <property type="match status" value="1"/>
</dbReference>
<dbReference type="SMART" id="SM00248">
    <property type="entry name" value="ANK"/>
    <property type="match status" value="2"/>
</dbReference>
<evidence type="ECO:0000256" key="2">
    <source>
        <dbReference type="ARBA" id="ARBA00023043"/>
    </source>
</evidence>
<name>A0A8H3IEP5_9LECA</name>
<evidence type="ECO:0000313" key="5">
    <source>
        <dbReference type="EMBL" id="CAF9913160.1"/>
    </source>
</evidence>
<accession>A0A8H3IEP5</accession>
<feature type="region of interest" description="Disordered" evidence="4">
    <location>
        <begin position="134"/>
        <end position="170"/>
    </location>
</feature>
<keyword evidence="6" id="KW-1185">Reference proteome</keyword>
<dbReference type="AlphaFoldDB" id="A0A8H3IEP5"/>
<reference evidence="5" key="1">
    <citation type="submission" date="2021-03" db="EMBL/GenBank/DDBJ databases">
        <authorList>
            <person name="Tagirdzhanova G."/>
        </authorList>
    </citation>
    <scope>NUCLEOTIDE SEQUENCE</scope>
</reference>
<evidence type="ECO:0000256" key="3">
    <source>
        <dbReference type="PROSITE-ProRule" id="PRU00023"/>
    </source>
</evidence>
<gene>
    <name evidence="5" type="ORF">ALECFALPRED_008653</name>
</gene>
<organism evidence="5 6">
    <name type="scientific">Alectoria fallacina</name>
    <dbReference type="NCBI Taxonomy" id="1903189"/>
    <lineage>
        <taxon>Eukaryota</taxon>
        <taxon>Fungi</taxon>
        <taxon>Dikarya</taxon>
        <taxon>Ascomycota</taxon>
        <taxon>Pezizomycotina</taxon>
        <taxon>Lecanoromycetes</taxon>
        <taxon>OSLEUM clade</taxon>
        <taxon>Lecanoromycetidae</taxon>
        <taxon>Lecanorales</taxon>
        <taxon>Lecanorineae</taxon>
        <taxon>Parmeliaceae</taxon>
        <taxon>Alectoria</taxon>
    </lineage>
</organism>
<keyword evidence="2 3" id="KW-0040">ANK repeat</keyword>
<feature type="compositionally biased region" description="Basic and acidic residues" evidence="4">
    <location>
        <begin position="28"/>
        <end position="39"/>
    </location>
</feature>
<sequence length="170" mass="18750">MVGDENDSQTRLDFDSSVNGSASTVIESHSELGEPDKNTRQSLQALDLHYPKASFDADYALRSVLETYFDEADEATVRYLLSRGAKIDSPCEDGWTALHSASDFGNVSLVKLLCDHGADLNSIEATEKADRAERARLAKAKRANRDAERKRKMAEAVKRANRDAEDAKKG</sequence>
<dbReference type="PROSITE" id="PS50088">
    <property type="entry name" value="ANK_REPEAT"/>
    <property type="match status" value="1"/>
</dbReference>
<feature type="compositionally biased region" description="Polar residues" evidence="4">
    <location>
        <begin position="16"/>
        <end position="27"/>
    </location>
</feature>
<dbReference type="OrthoDB" id="4772757at2759"/>
<dbReference type="EMBL" id="CAJPDR010000060">
    <property type="protein sequence ID" value="CAF9913160.1"/>
    <property type="molecule type" value="Genomic_DNA"/>
</dbReference>
<dbReference type="PROSITE" id="PS50297">
    <property type="entry name" value="ANK_REP_REGION"/>
    <property type="match status" value="1"/>
</dbReference>
<dbReference type="SUPFAM" id="SSF48403">
    <property type="entry name" value="Ankyrin repeat"/>
    <property type="match status" value="1"/>
</dbReference>
<keyword evidence="1" id="KW-0677">Repeat</keyword>